<protein>
    <submittedName>
        <fullName evidence="1">Uncharacterized protein</fullName>
    </submittedName>
</protein>
<reference evidence="1 2" key="1">
    <citation type="journal article" date="2012" name="Science">
        <title>The Paleozoic origin of enzymatic lignin decomposition reconstructed from 31 fungal genomes.</title>
        <authorList>
            <person name="Floudas D."/>
            <person name="Binder M."/>
            <person name="Riley R."/>
            <person name="Barry K."/>
            <person name="Blanchette R.A."/>
            <person name="Henrissat B."/>
            <person name="Martinez A.T."/>
            <person name="Otillar R."/>
            <person name="Spatafora J.W."/>
            <person name="Yadav J.S."/>
            <person name="Aerts A."/>
            <person name="Benoit I."/>
            <person name="Boyd A."/>
            <person name="Carlson A."/>
            <person name="Copeland A."/>
            <person name="Coutinho P.M."/>
            <person name="de Vries R.P."/>
            <person name="Ferreira P."/>
            <person name="Findley K."/>
            <person name="Foster B."/>
            <person name="Gaskell J."/>
            <person name="Glotzer D."/>
            <person name="Gorecki P."/>
            <person name="Heitman J."/>
            <person name="Hesse C."/>
            <person name="Hori C."/>
            <person name="Igarashi K."/>
            <person name="Jurgens J.A."/>
            <person name="Kallen N."/>
            <person name="Kersten P."/>
            <person name="Kohler A."/>
            <person name="Kuees U."/>
            <person name="Kumar T.K.A."/>
            <person name="Kuo A."/>
            <person name="LaButti K."/>
            <person name="Larrondo L.F."/>
            <person name="Lindquist E."/>
            <person name="Ling A."/>
            <person name="Lombard V."/>
            <person name="Lucas S."/>
            <person name="Lundell T."/>
            <person name="Martin R."/>
            <person name="McLaughlin D.J."/>
            <person name="Morgenstern I."/>
            <person name="Morin E."/>
            <person name="Murat C."/>
            <person name="Nagy L.G."/>
            <person name="Nolan M."/>
            <person name="Ohm R.A."/>
            <person name="Patyshakuliyeva A."/>
            <person name="Rokas A."/>
            <person name="Ruiz-Duenas F.J."/>
            <person name="Sabat G."/>
            <person name="Salamov A."/>
            <person name="Samejima M."/>
            <person name="Schmutz J."/>
            <person name="Slot J.C."/>
            <person name="St John F."/>
            <person name="Stenlid J."/>
            <person name="Sun H."/>
            <person name="Sun S."/>
            <person name="Syed K."/>
            <person name="Tsang A."/>
            <person name="Wiebenga A."/>
            <person name="Young D."/>
            <person name="Pisabarro A."/>
            <person name="Eastwood D.C."/>
            <person name="Martin F."/>
            <person name="Cullen D."/>
            <person name="Grigoriev I.V."/>
            <person name="Hibbett D.S."/>
        </authorList>
    </citation>
    <scope>NUCLEOTIDE SEQUENCE [LARGE SCALE GENOMIC DNA]</scope>
    <source>
        <strain evidence="1 2">DJM-731 SS1</strain>
    </source>
</reference>
<keyword evidence="2" id="KW-1185">Reference proteome</keyword>
<dbReference type="Proteomes" id="UP000030653">
    <property type="component" value="Unassembled WGS sequence"/>
</dbReference>
<evidence type="ECO:0000313" key="2">
    <source>
        <dbReference type="Proteomes" id="UP000030653"/>
    </source>
</evidence>
<organism evidence="1 2">
    <name type="scientific">Dacryopinax primogenitus (strain DJM 731)</name>
    <name type="common">Brown rot fungus</name>
    <dbReference type="NCBI Taxonomy" id="1858805"/>
    <lineage>
        <taxon>Eukaryota</taxon>
        <taxon>Fungi</taxon>
        <taxon>Dikarya</taxon>
        <taxon>Basidiomycota</taxon>
        <taxon>Agaricomycotina</taxon>
        <taxon>Dacrymycetes</taxon>
        <taxon>Dacrymycetales</taxon>
        <taxon>Dacrymycetaceae</taxon>
        <taxon>Dacryopinax</taxon>
    </lineage>
</organism>
<accession>M5FVR8</accession>
<name>M5FVR8_DACPD</name>
<dbReference type="RefSeq" id="XP_040627341.1">
    <property type="nucleotide sequence ID" value="XM_040777309.1"/>
</dbReference>
<dbReference type="GeneID" id="63692371"/>
<dbReference type="EMBL" id="JH795867">
    <property type="protein sequence ID" value="EJU00444.1"/>
    <property type="molecule type" value="Genomic_DNA"/>
</dbReference>
<dbReference type="HOGENOM" id="CLU_2941663_0_0_1"/>
<dbReference type="AlphaFoldDB" id="M5FVR8"/>
<proteinExistence type="predicted"/>
<sequence length="60" mass="6889">MLINMGLDVYRLKRLAQDFVGSGMGVCPFRRCGQGDWEHNGNHVIDSCTEDTRELRMEET</sequence>
<gene>
    <name evidence="1" type="ORF">DACRYDRAFT_95659</name>
</gene>
<evidence type="ECO:0000313" key="1">
    <source>
        <dbReference type="EMBL" id="EJU00444.1"/>
    </source>
</evidence>